<evidence type="ECO:0000256" key="1">
    <source>
        <dbReference type="SAM" id="MobiDB-lite"/>
    </source>
</evidence>
<dbReference type="AlphaFoldDB" id="A0A0C3BTD1"/>
<dbReference type="OrthoDB" id="5954824at2759"/>
<protein>
    <submittedName>
        <fullName evidence="2">Uncharacterized protein</fullName>
    </submittedName>
</protein>
<name>A0A0C3BTD1_HEBCY</name>
<evidence type="ECO:0000313" key="2">
    <source>
        <dbReference type="EMBL" id="KIM35354.1"/>
    </source>
</evidence>
<evidence type="ECO:0000313" key="3">
    <source>
        <dbReference type="Proteomes" id="UP000053424"/>
    </source>
</evidence>
<dbReference type="Proteomes" id="UP000053424">
    <property type="component" value="Unassembled WGS sequence"/>
</dbReference>
<feature type="non-terminal residue" evidence="2">
    <location>
        <position position="80"/>
    </location>
</feature>
<keyword evidence="3" id="KW-1185">Reference proteome</keyword>
<feature type="non-terminal residue" evidence="2">
    <location>
        <position position="1"/>
    </location>
</feature>
<dbReference type="HOGENOM" id="CLU_2596540_0_0_1"/>
<reference evidence="2 3" key="1">
    <citation type="submission" date="2014-04" db="EMBL/GenBank/DDBJ databases">
        <authorList>
            <consortium name="DOE Joint Genome Institute"/>
            <person name="Kuo A."/>
            <person name="Gay G."/>
            <person name="Dore J."/>
            <person name="Kohler A."/>
            <person name="Nagy L.G."/>
            <person name="Floudas D."/>
            <person name="Copeland A."/>
            <person name="Barry K.W."/>
            <person name="Cichocki N."/>
            <person name="Veneault-Fourrey C."/>
            <person name="LaButti K."/>
            <person name="Lindquist E.A."/>
            <person name="Lipzen A."/>
            <person name="Lundell T."/>
            <person name="Morin E."/>
            <person name="Murat C."/>
            <person name="Sun H."/>
            <person name="Tunlid A."/>
            <person name="Henrissat B."/>
            <person name="Grigoriev I.V."/>
            <person name="Hibbett D.S."/>
            <person name="Martin F."/>
            <person name="Nordberg H.P."/>
            <person name="Cantor M.N."/>
            <person name="Hua S.X."/>
        </authorList>
    </citation>
    <scope>NUCLEOTIDE SEQUENCE [LARGE SCALE GENOMIC DNA]</scope>
    <source>
        <strain evidence="3">h7</strain>
    </source>
</reference>
<feature type="region of interest" description="Disordered" evidence="1">
    <location>
        <begin position="54"/>
        <end position="80"/>
    </location>
</feature>
<accession>A0A0C3BTD1</accession>
<gene>
    <name evidence="2" type="ORF">M413DRAFT_51934</name>
</gene>
<proteinExistence type="predicted"/>
<sequence length="80" mass="9276">VVRMQKEIATLRCTSAENVSTLIRLEQQLTDADLEVLRSRDAVMSLEVKVQNEMEERKNAEQMKELESKRRQAAEDALRD</sequence>
<reference evidence="3" key="2">
    <citation type="submission" date="2015-01" db="EMBL/GenBank/DDBJ databases">
        <title>Evolutionary Origins and Diversification of the Mycorrhizal Mutualists.</title>
        <authorList>
            <consortium name="DOE Joint Genome Institute"/>
            <consortium name="Mycorrhizal Genomics Consortium"/>
            <person name="Kohler A."/>
            <person name="Kuo A."/>
            <person name="Nagy L.G."/>
            <person name="Floudas D."/>
            <person name="Copeland A."/>
            <person name="Barry K.W."/>
            <person name="Cichocki N."/>
            <person name="Veneault-Fourrey C."/>
            <person name="LaButti K."/>
            <person name="Lindquist E.A."/>
            <person name="Lipzen A."/>
            <person name="Lundell T."/>
            <person name="Morin E."/>
            <person name="Murat C."/>
            <person name="Riley R."/>
            <person name="Ohm R."/>
            <person name="Sun H."/>
            <person name="Tunlid A."/>
            <person name="Henrissat B."/>
            <person name="Grigoriev I.V."/>
            <person name="Hibbett D.S."/>
            <person name="Martin F."/>
        </authorList>
    </citation>
    <scope>NUCLEOTIDE SEQUENCE [LARGE SCALE GENOMIC DNA]</scope>
    <source>
        <strain evidence="3">h7</strain>
    </source>
</reference>
<dbReference type="EMBL" id="KN831822">
    <property type="protein sequence ID" value="KIM35354.1"/>
    <property type="molecule type" value="Genomic_DNA"/>
</dbReference>
<organism evidence="2 3">
    <name type="scientific">Hebeloma cylindrosporum</name>
    <dbReference type="NCBI Taxonomy" id="76867"/>
    <lineage>
        <taxon>Eukaryota</taxon>
        <taxon>Fungi</taxon>
        <taxon>Dikarya</taxon>
        <taxon>Basidiomycota</taxon>
        <taxon>Agaricomycotina</taxon>
        <taxon>Agaricomycetes</taxon>
        <taxon>Agaricomycetidae</taxon>
        <taxon>Agaricales</taxon>
        <taxon>Agaricineae</taxon>
        <taxon>Hymenogastraceae</taxon>
        <taxon>Hebeloma</taxon>
    </lineage>
</organism>